<dbReference type="Proteomes" id="UP000076587">
    <property type="component" value="Unassembled WGS sequence"/>
</dbReference>
<dbReference type="AlphaFoldDB" id="A0A166ZZ67"/>
<dbReference type="RefSeq" id="WP_155730631.1">
    <property type="nucleotide sequence ID" value="NZ_AUXT01000186.1"/>
</dbReference>
<sequence length="51" mass="5533">MNIKIKKTPLKNLNQSKKSLSLDVTPKVGGAGHHRTASHCITQHDNTLPCA</sequence>
<gene>
    <name evidence="1" type="ORF">N482_15715</name>
</gene>
<reference evidence="1 2" key="1">
    <citation type="submission" date="2013-07" db="EMBL/GenBank/DDBJ databases">
        <title>Comparative Genomic and Metabolomic Analysis of Twelve Strains of Pseudoalteromonas luteoviolacea.</title>
        <authorList>
            <person name="Vynne N.G."/>
            <person name="Mansson M."/>
            <person name="Gram L."/>
        </authorList>
    </citation>
    <scope>NUCLEOTIDE SEQUENCE [LARGE SCALE GENOMIC DNA]</scope>
    <source>
        <strain evidence="1 2">NCIMB 1942</strain>
    </source>
</reference>
<dbReference type="EMBL" id="AUXT01000186">
    <property type="protein sequence ID" value="KZN44821.1"/>
    <property type="molecule type" value="Genomic_DNA"/>
</dbReference>
<name>A0A166ZZ67_9GAMM</name>
<evidence type="ECO:0000313" key="2">
    <source>
        <dbReference type="Proteomes" id="UP000076587"/>
    </source>
</evidence>
<proteinExistence type="predicted"/>
<protein>
    <submittedName>
        <fullName evidence="1">Uncharacterized protein</fullName>
    </submittedName>
</protein>
<dbReference type="PATRIC" id="fig|1365253.3.peg.3869"/>
<accession>A0A166ZZ67</accession>
<evidence type="ECO:0000313" key="1">
    <source>
        <dbReference type="EMBL" id="KZN44821.1"/>
    </source>
</evidence>
<organism evidence="1 2">
    <name type="scientific">Pseudoalteromonas luteoviolacea NCIMB 1942</name>
    <dbReference type="NCBI Taxonomy" id="1365253"/>
    <lineage>
        <taxon>Bacteria</taxon>
        <taxon>Pseudomonadati</taxon>
        <taxon>Pseudomonadota</taxon>
        <taxon>Gammaproteobacteria</taxon>
        <taxon>Alteromonadales</taxon>
        <taxon>Pseudoalteromonadaceae</taxon>
        <taxon>Pseudoalteromonas</taxon>
    </lineage>
</organism>
<comment type="caution">
    <text evidence="1">The sequence shown here is derived from an EMBL/GenBank/DDBJ whole genome shotgun (WGS) entry which is preliminary data.</text>
</comment>